<reference evidence="11 12" key="1">
    <citation type="journal article" date="2019" name="Extremophiles">
        <title>Biogeography of thermophiles and predominance of Thermus scotoductus in domestic water heaters.</title>
        <authorList>
            <person name="Wilpiszeski R.L."/>
            <person name="Zhang Z."/>
            <person name="House C.H."/>
        </authorList>
    </citation>
    <scope>NUCLEOTIDE SEQUENCE [LARGE SCALE GENOMIC DNA]</scope>
    <source>
        <strain evidence="11 12">34_S34</strain>
    </source>
</reference>
<keyword evidence="5" id="KW-0574">Periplasm</keyword>
<keyword evidence="6 9" id="KW-1133">Transmembrane helix</keyword>
<keyword evidence="8" id="KW-0998">Cell outer membrane</keyword>
<dbReference type="AlphaFoldDB" id="A0A430R9T0"/>
<evidence type="ECO:0000256" key="6">
    <source>
        <dbReference type="ARBA" id="ARBA00022989"/>
    </source>
</evidence>
<evidence type="ECO:0000313" key="12">
    <source>
        <dbReference type="Proteomes" id="UP000286734"/>
    </source>
</evidence>
<dbReference type="GO" id="GO:0042597">
    <property type="term" value="C:periplasmic space"/>
    <property type="evidence" value="ECO:0007669"/>
    <property type="project" value="UniProtKB-SubCell"/>
</dbReference>
<dbReference type="PANTHER" id="PTHR30093">
    <property type="entry name" value="GENERAL SECRETION PATHWAY PROTEIN G"/>
    <property type="match status" value="1"/>
</dbReference>
<dbReference type="EMBL" id="PELP01000191">
    <property type="protein sequence ID" value="RTH04119.1"/>
    <property type="molecule type" value="Genomic_DNA"/>
</dbReference>
<dbReference type="InterPro" id="IPR045584">
    <property type="entry name" value="Pilin-like"/>
</dbReference>
<dbReference type="NCBIfam" id="TIGR02532">
    <property type="entry name" value="IV_pilin_GFxxxE"/>
    <property type="match status" value="1"/>
</dbReference>
<keyword evidence="7 9" id="KW-0472">Membrane</keyword>
<feature type="domain" description="Pilin A4" evidence="10">
    <location>
        <begin position="38"/>
        <end position="104"/>
    </location>
</feature>
<comment type="subcellular location">
    <subcellularLocation>
        <location evidence="1">Cell outer membrane</location>
        <topology evidence="1">Single-pass membrane protein</topology>
    </subcellularLocation>
    <subcellularLocation>
        <location evidence="2">Periplasm</location>
    </subcellularLocation>
</comment>
<dbReference type="SUPFAM" id="SSF54523">
    <property type="entry name" value="Pili subunits"/>
    <property type="match status" value="1"/>
</dbReference>
<proteinExistence type="predicted"/>
<dbReference type="Pfam" id="PF07963">
    <property type="entry name" value="N_methyl"/>
    <property type="match status" value="1"/>
</dbReference>
<dbReference type="PANTHER" id="PTHR30093:SF44">
    <property type="entry name" value="TYPE II SECRETION SYSTEM CORE PROTEIN G"/>
    <property type="match status" value="1"/>
</dbReference>
<evidence type="ECO:0000313" key="11">
    <source>
        <dbReference type="EMBL" id="RTH04119.1"/>
    </source>
</evidence>
<dbReference type="InterPro" id="IPR012902">
    <property type="entry name" value="N_methyl_site"/>
</dbReference>
<evidence type="ECO:0000256" key="7">
    <source>
        <dbReference type="ARBA" id="ARBA00023136"/>
    </source>
</evidence>
<dbReference type="Pfam" id="PF18682">
    <property type="entry name" value="PilA4"/>
    <property type="match status" value="1"/>
</dbReference>
<name>A0A430R9T0_THESC</name>
<feature type="transmembrane region" description="Helical" evidence="9">
    <location>
        <begin position="6"/>
        <end position="27"/>
    </location>
</feature>
<evidence type="ECO:0000256" key="8">
    <source>
        <dbReference type="ARBA" id="ARBA00023237"/>
    </source>
</evidence>
<organism evidence="11 12">
    <name type="scientific">Thermus scotoductus</name>
    <dbReference type="NCBI Taxonomy" id="37636"/>
    <lineage>
        <taxon>Bacteria</taxon>
        <taxon>Thermotogati</taxon>
        <taxon>Deinococcota</taxon>
        <taxon>Deinococci</taxon>
        <taxon>Thermales</taxon>
        <taxon>Thermaceae</taxon>
        <taxon>Thermus</taxon>
    </lineage>
</organism>
<evidence type="ECO:0000256" key="2">
    <source>
        <dbReference type="ARBA" id="ARBA00004418"/>
    </source>
</evidence>
<evidence type="ECO:0000256" key="3">
    <source>
        <dbReference type="ARBA" id="ARBA00022481"/>
    </source>
</evidence>
<dbReference type="GO" id="GO:0009279">
    <property type="term" value="C:cell outer membrane"/>
    <property type="evidence" value="ECO:0007669"/>
    <property type="project" value="UniProtKB-SubCell"/>
</dbReference>
<keyword evidence="3" id="KW-0488">Methylation</keyword>
<keyword evidence="4 9" id="KW-0812">Transmembrane</keyword>
<evidence type="ECO:0000256" key="5">
    <source>
        <dbReference type="ARBA" id="ARBA00022764"/>
    </source>
</evidence>
<evidence type="ECO:0000259" key="10">
    <source>
        <dbReference type="Pfam" id="PF18682"/>
    </source>
</evidence>
<protein>
    <submittedName>
        <fullName evidence="11">Pili assembly chaperone</fullName>
    </submittedName>
</protein>
<dbReference type="InterPro" id="IPR041050">
    <property type="entry name" value="PilA4"/>
</dbReference>
<dbReference type="Proteomes" id="UP000286734">
    <property type="component" value="Unassembled WGS sequence"/>
</dbReference>
<dbReference type="RefSeq" id="WP_126200417.1">
    <property type="nucleotide sequence ID" value="NZ_PELP01000191.1"/>
</dbReference>
<dbReference type="Gene3D" id="3.30.1300.70">
    <property type="match status" value="1"/>
</dbReference>
<evidence type="ECO:0000256" key="1">
    <source>
        <dbReference type="ARBA" id="ARBA00004203"/>
    </source>
</evidence>
<evidence type="ECO:0000256" key="9">
    <source>
        <dbReference type="SAM" id="Phobius"/>
    </source>
</evidence>
<accession>A0A430R9T0</accession>
<dbReference type="PROSITE" id="PS00409">
    <property type="entry name" value="PROKAR_NTER_METHYL"/>
    <property type="match status" value="1"/>
</dbReference>
<evidence type="ECO:0000256" key="4">
    <source>
        <dbReference type="ARBA" id="ARBA00022692"/>
    </source>
</evidence>
<comment type="caution">
    <text evidence="11">The sequence shown here is derived from an EMBL/GenBank/DDBJ whole genome shotgun (WGS) entry which is preliminary data.</text>
</comment>
<sequence>MRNAKGFTLIELLIVIAIIAILAAVLIPNLLTARQRANLTAAQAYVRNVATEVEAQRNLQTGALSIDTDTDCSEFVGNPPASVEECTVVPDEDTINYTITATLRGTGSTTSLKWDSKTGQFTTDAGSGS</sequence>
<gene>
    <name evidence="11" type="ORF">CSW47_07290</name>
</gene>